<dbReference type="GO" id="GO:0005886">
    <property type="term" value="C:plasma membrane"/>
    <property type="evidence" value="ECO:0007669"/>
    <property type="project" value="UniProtKB-SubCell"/>
</dbReference>
<evidence type="ECO:0000256" key="1">
    <source>
        <dbReference type="ARBA" id="ARBA00004162"/>
    </source>
</evidence>
<gene>
    <name evidence="11" type="ORF">EBO34_13070</name>
</gene>
<evidence type="ECO:0000256" key="3">
    <source>
        <dbReference type="ARBA" id="ARBA00022692"/>
    </source>
</evidence>
<dbReference type="EMBL" id="RHIB01000002">
    <property type="protein sequence ID" value="RNA67647.1"/>
    <property type="molecule type" value="Genomic_DNA"/>
</dbReference>
<evidence type="ECO:0000256" key="6">
    <source>
        <dbReference type="SAM" id="Phobius"/>
    </source>
</evidence>
<evidence type="ECO:0000313" key="12">
    <source>
        <dbReference type="Proteomes" id="UP000278746"/>
    </source>
</evidence>
<feature type="domain" description="TcaA 4th" evidence="9">
    <location>
        <begin position="264"/>
        <end position="332"/>
    </location>
</feature>
<evidence type="ECO:0000259" key="10">
    <source>
        <dbReference type="Pfam" id="PF25155"/>
    </source>
</evidence>
<dbReference type="AlphaFoldDB" id="A0A3M7TQW0"/>
<name>A0A3M7TQW0_9BACI</name>
<evidence type="ECO:0000259" key="8">
    <source>
        <dbReference type="Pfam" id="PF22819"/>
    </source>
</evidence>
<feature type="domain" description="TcaA second" evidence="7">
    <location>
        <begin position="81"/>
        <end position="187"/>
    </location>
</feature>
<dbReference type="Pfam" id="PF22819">
    <property type="entry name" value="TcaA_5th"/>
    <property type="match status" value="1"/>
</dbReference>
<dbReference type="OrthoDB" id="1895190at2"/>
<keyword evidence="12" id="KW-1185">Reference proteome</keyword>
<dbReference type="PANTHER" id="PTHR40038">
    <property type="entry name" value="MEMBRANE-ASSOCIATED PROTEIN TCAA"/>
    <property type="match status" value="1"/>
</dbReference>
<keyword evidence="5 6" id="KW-0472">Membrane</keyword>
<keyword evidence="4 6" id="KW-1133">Transmembrane helix</keyword>
<proteinExistence type="predicted"/>
<dbReference type="RefSeq" id="WP_122899256.1">
    <property type="nucleotide sequence ID" value="NZ_RHIB01000002.1"/>
</dbReference>
<evidence type="ECO:0000313" key="11">
    <source>
        <dbReference type="EMBL" id="RNA67647.1"/>
    </source>
</evidence>
<reference evidence="11 12" key="1">
    <citation type="submission" date="2018-10" db="EMBL/GenBank/DDBJ databases">
        <title>Bacillus Keqinensis sp. nov., a moderately halophilic bacterium isolated from a saline-alkaline lake.</title>
        <authorList>
            <person name="Wang H."/>
        </authorList>
    </citation>
    <scope>NUCLEOTIDE SEQUENCE [LARGE SCALE GENOMIC DNA]</scope>
    <source>
        <strain evidence="11 12">KQ-3</strain>
    </source>
</reference>
<dbReference type="Pfam" id="PF22813">
    <property type="entry name" value="TcaA_2nd"/>
    <property type="match status" value="1"/>
</dbReference>
<dbReference type="PANTHER" id="PTHR40038:SF1">
    <property type="entry name" value="MEMBRANE-ASSOCIATED PROTEIN TCAA"/>
    <property type="match status" value="1"/>
</dbReference>
<keyword evidence="3 6" id="KW-0812">Transmembrane</keyword>
<feature type="domain" description="TcaA protein NTF2-like" evidence="8">
    <location>
        <begin position="491"/>
        <end position="604"/>
    </location>
</feature>
<dbReference type="InterPro" id="IPR054529">
    <property type="entry name" value="TcaA_2nd"/>
</dbReference>
<evidence type="ECO:0000256" key="4">
    <source>
        <dbReference type="ARBA" id="ARBA00022989"/>
    </source>
</evidence>
<evidence type="ECO:0008006" key="13">
    <source>
        <dbReference type="Google" id="ProtNLM"/>
    </source>
</evidence>
<comment type="subcellular location">
    <subcellularLocation>
        <location evidence="1">Cell membrane</location>
        <topology evidence="1">Single-pass membrane protein</topology>
    </subcellularLocation>
</comment>
<evidence type="ECO:0000259" key="7">
    <source>
        <dbReference type="Pfam" id="PF22813"/>
    </source>
</evidence>
<evidence type="ECO:0000256" key="2">
    <source>
        <dbReference type="ARBA" id="ARBA00022475"/>
    </source>
</evidence>
<accession>A0A3M7TQW0</accession>
<sequence length="615" mass="69850">MEYCTVCGVKQEEQSSFCTACGAKMESNNQTVNPARAAAAVPKSTGFSQVSKRSKIIAASLIGLALLFTGFYQVGASMNDPMKNARSFVEALENNDAQYISKRLVSSDESLHVDEKNIEGLLSFFEDNYYEKEFFYTYLNDQMEHINTIEETTNFAVADSGYLPGHSFLTYEKTGRSFLFFDRYEFVLHPVPLTVHSNHHDLTLYIDGEEFENPEYGDGVYYLGSLLPGYYDIAGKLDTDLVQLETEVSTAHFYDGYIDLYLEMEEIDVYFPFEGASLYINGKDTGKVMNGNDDTYGPVLLDGSMDMHLEKESPFGTLVTPPVTLMNHYYELSLALNDEYHKPVIDSLHTYMMERSKGEMTLDAATLSAVTTSHQGEFNNVIQDVRNYGGSSMAFLTGTVFDLQSFDLTFYEGDWYVHVEVEEAWEVNTGNSSYPDTRTNEYTLMYDEADEQWLVHGVYSTYSLDYANTESYSFDIDEQEASLAEVIEHSDEAFEVLFDEFISANVYGINYSDSSRVEEYVDPEAPDYLKEVVDYIDYLYGRGVSEDFLGVEIVEVDTEDNIHFTVTTEEEYVIYYEDASAKVKSFESNYSVRFTSNGLKVSKLIDTTELSSEEY</sequence>
<protein>
    <recommendedName>
        <fullName evidence="13">Zinc-ribbon domain-containing protein</fullName>
    </recommendedName>
</protein>
<dbReference type="Pfam" id="PF25155">
    <property type="entry name" value="NTF2_YvbJ"/>
    <property type="match status" value="1"/>
</dbReference>
<dbReference type="InterPro" id="IPR054528">
    <property type="entry name" value="TcaA_5th"/>
</dbReference>
<feature type="domain" description="YvbJ-like NTF2-like" evidence="10">
    <location>
        <begin position="344"/>
        <end position="458"/>
    </location>
</feature>
<dbReference type="Proteomes" id="UP000278746">
    <property type="component" value="Unassembled WGS sequence"/>
</dbReference>
<organism evidence="11 12">
    <name type="scientific">Alteribacter keqinensis</name>
    <dbReference type="NCBI Taxonomy" id="2483800"/>
    <lineage>
        <taxon>Bacteria</taxon>
        <taxon>Bacillati</taxon>
        <taxon>Bacillota</taxon>
        <taxon>Bacilli</taxon>
        <taxon>Bacillales</taxon>
        <taxon>Bacillaceae</taxon>
        <taxon>Alteribacter</taxon>
    </lineage>
</organism>
<dbReference type="InterPro" id="IPR056902">
    <property type="entry name" value="NTF2_YvbJ"/>
</dbReference>
<comment type="caution">
    <text evidence="11">The sequence shown here is derived from an EMBL/GenBank/DDBJ whole genome shotgun (WGS) entry which is preliminary data.</text>
</comment>
<evidence type="ECO:0000256" key="5">
    <source>
        <dbReference type="ARBA" id="ARBA00023136"/>
    </source>
</evidence>
<evidence type="ECO:0000259" key="9">
    <source>
        <dbReference type="Pfam" id="PF22820"/>
    </source>
</evidence>
<feature type="transmembrane region" description="Helical" evidence="6">
    <location>
        <begin position="56"/>
        <end position="74"/>
    </location>
</feature>
<dbReference type="InterPro" id="IPR054530">
    <property type="entry name" value="TcaA_4th"/>
</dbReference>
<dbReference type="Pfam" id="PF22820">
    <property type="entry name" value="TcaA_3rd_4th"/>
    <property type="match status" value="1"/>
</dbReference>
<keyword evidence="2" id="KW-1003">Cell membrane</keyword>